<feature type="region of interest" description="Disordered" evidence="1">
    <location>
        <begin position="51"/>
        <end position="74"/>
    </location>
</feature>
<sequence>MIRLFQEGCLRRLSWWAGSLQSDFPRTRNPEFDRSIGQWLVKEVRGKGKPIKRSGERIGSKTINREAGEASSRNGVVSGDRLDFQDRRTGPMPRIASPLPCWCPLRFITSLFIDVTDGTFYHYNSRKASSLASPLSPIPDAFPPTSVALVVQLISSVLVLDPSFLPVQTTLCKSMPER</sequence>
<evidence type="ECO:0000256" key="1">
    <source>
        <dbReference type="SAM" id="MobiDB-lite"/>
    </source>
</evidence>
<feature type="compositionally biased region" description="Basic and acidic residues" evidence="1">
    <location>
        <begin position="53"/>
        <end position="68"/>
    </location>
</feature>
<organism evidence="2 3">
    <name type="scientific">Vespula vulgaris</name>
    <name type="common">Yellow jacket</name>
    <name type="synonym">Wasp</name>
    <dbReference type="NCBI Taxonomy" id="7454"/>
    <lineage>
        <taxon>Eukaryota</taxon>
        <taxon>Metazoa</taxon>
        <taxon>Ecdysozoa</taxon>
        <taxon>Arthropoda</taxon>
        <taxon>Hexapoda</taxon>
        <taxon>Insecta</taxon>
        <taxon>Pterygota</taxon>
        <taxon>Neoptera</taxon>
        <taxon>Endopterygota</taxon>
        <taxon>Hymenoptera</taxon>
        <taxon>Apocrita</taxon>
        <taxon>Aculeata</taxon>
        <taxon>Vespoidea</taxon>
        <taxon>Vespidae</taxon>
        <taxon>Vespinae</taxon>
        <taxon>Vespula</taxon>
    </lineage>
</organism>
<proteinExistence type="predicted"/>
<dbReference type="AlphaFoldDB" id="A0A834KFG1"/>
<evidence type="ECO:0000313" key="3">
    <source>
        <dbReference type="Proteomes" id="UP000614350"/>
    </source>
</evidence>
<reference evidence="2" key="1">
    <citation type="journal article" date="2020" name="G3 (Bethesda)">
        <title>High-Quality Assemblies for Three Invasive Social Wasps from the &lt;i&gt;Vespula&lt;/i&gt; Genus.</title>
        <authorList>
            <person name="Harrop T.W.R."/>
            <person name="Guhlin J."/>
            <person name="McLaughlin G.M."/>
            <person name="Permina E."/>
            <person name="Stockwell P."/>
            <person name="Gilligan J."/>
            <person name="Le Lec M.F."/>
            <person name="Gruber M.A.M."/>
            <person name="Quinn O."/>
            <person name="Lovegrove M."/>
            <person name="Duncan E.J."/>
            <person name="Remnant E.J."/>
            <person name="Van Eeckhoven J."/>
            <person name="Graham B."/>
            <person name="Knapp R.A."/>
            <person name="Langford K.W."/>
            <person name="Kronenberg Z."/>
            <person name="Press M.O."/>
            <person name="Eacker S.M."/>
            <person name="Wilson-Rankin E.E."/>
            <person name="Purcell J."/>
            <person name="Lester P.J."/>
            <person name="Dearden P.K."/>
        </authorList>
    </citation>
    <scope>NUCLEOTIDE SEQUENCE</scope>
    <source>
        <strain evidence="2">Marl-1</strain>
    </source>
</reference>
<protein>
    <submittedName>
        <fullName evidence="2">Uncharacterized protein</fullName>
    </submittedName>
</protein>
<dbReference type="EMBL" id="JACSEA010000003">
    <property type="protein sequence ID" value="KAF7404937.1"/>
    <property type="molecule type" value="Genomic_DNA"/>
</dbReference>
<dbReference type="Proteomes" id="UP000614350">
    <property type="component" value="Unassembled WGS sequence"/>
</dbReference>
<evidence type="ECO:0000313" key="2">
    <source>
        <dbReference type="EMBL" id="KAF7404937.1"/>
    </source>
</evidence>
<keyword evidence="3" id="KW-1185">Reference proteome</keyword>
<gene>
    <name evidence="2" type="ORF">HZH66_003843</name>
</gene>
<comment type="caution">
    <text evidence="2">The sequence shown here is derived from an EMBL/GenBank/DDBJ whole genome shotgun (WGS) entry which is preliminary data.</text>
</comment>
<name>A0A834KFG1_VESVU</name>
<accession>A0A834KFG1</accession>